<organism evidence="2 3">
    <name type="scientific">Rhizoctonia solani</name>
    <dbReference type="NCBI Taxonomy" id="456999"/>
    <lineage>
        <taxon>Eukaryota</taxon>
        <taxon>Fungi</taxon>
        <taxon>Dikarya</taxon>
        <taxon>Basidiomycota</taxon>
        <taxon>Agaricomycotina</taxon>
        <taxon>Agaricomycetes</taxon>
        <taxon>Cantharellales</taxon>
        <taxon>Ceratobasidiaceae</taxon>
        <taxon>Rhizoctonia</taxon>
    </lineage>
</organism>
<feature type="signal peptide" evidence="1">
    <location>
        <begin position="1"/>
        <end position="19"/>
    </location>
</feature>
<dbReference type="Proteomes" id="UP000044841">
    <property type="component" value="Unassembled WGS sequence"/>
</dbReference>
<evidence type="ECO:0008006" key="4">
    <source>
        <dbReference type="Google" id="ProtNLM"/>
    </source>
</evidence>
<dbReference type="EMBL" id="CYGV01000001">
    <property type="protein sequence ID" value="CUA66861.1"/>
    <property type="molecule type" value="Genomic_DNA"/>
</dbReference>
<name>A0A0K6FKX6_9AGAM</name>
<accession>A0A0K6FKX6</accession>
<protein>
    <recommendedName>
        <fullName evidence="4">Hydrophobin</fullName>
    </recommendedName>
</protein>
<feature type="chain" id="PRO_5005502069" description="Hydrophobin" evidence="1">
    <location>
        <begin position="20"/>
        <end position="67"/>
    </location>
</feature>
<sequence>MKHWLLVFLLATCTVGASTHPVPPHRLNKLGSKDSDLNDPGAQAAVGNTDGQACTLAGVAIKCSELE</sequence>
<evidence type="ECO:0000313" key="2">
    <source>
        <dbReference type="EMBL" id="CUA66861.1"/>
    </source>
</evidence>
<gene>
    <name evidence="2" type="ORF">RSOLAG22IIIB_00310</name>
</gene>
<proteinExistence type="predicted"/>
<reference evidence="2 3" key="1">
    <citation type="submission" date="2015-07" db="EMBL/GenBank/DDBJ databases">
        <authorList>
            <person name="Noorani M."/>
        </authorList>
    </citation>
    <scope>NUCLEOTIDE SEQUENCE [LARGE SCALE GENOMIC DNA]</scope>
    <source>
        <strain evidence="2">BBA 69670</strain>
    </source>
</reference>
<dbReference type="AlphaFoldDB" id="A0A0K6FKX6"/>
<evidence type="ECO:0000313" key="3">
    <source>
        <dbReference type="Proteomes" id="UP000044841"/>
    </source>
</evidence>
<keyword evidence="3" id="KW-1185">Reference proteome</keyword>
<keyword evidence="1" id="KW-0732">Signal</keyword>
<evidence type="ECO:0000256" key="1">
    <source>
        <dbReference type="SAM" id="SignalP"/>
    </source>
</evidence>